<organism evidence="2 3">
    <name type="scientific">Terfezia boudieri ATCC MYA-4762</name>
    <dbReference type="NCBI Taxonomy" id="1051890"/>
    <lineage>
        <taxon>Eukaryota</taxon>
        <taxon>Fungi</taxon>
        <taxon>Dikarya</taxon>
        <taxon>Ascomycota</taxon>
        <taxon>Pezizomycotina</taxon>
        <taxon>Pezizomycetes</taxon>
        <taxon>Pezizales</taxon>
        <taxon>Pezizaceae</taxon>
        <taxon>Terfezia</taxon>
    </lineage>
</organism>
<dbReference type="EMBL" id="ML121585">
    <property type="protein sequence ID" value="RPB19671.1"/>
    <property type="molecule type" value="Genomic_DNA"/>
</dbReference>
<keyword evidence="3" id="KW-1185">Reference proteome</keyword>
<name>A0A3N4LG62_9PEZI</name>
<dbReference type="OrthoDB" id="5464776at2759"/>
<dbReference type="InParanoid" id="A0A3N4LG62"/>
<evidence type="ECO:0000313" key="2">
    <source>
        <dbReference type="EMBL" id="RPB19671.1"/>
    </source>
</evidence>
<feature type="compositionally biased region" description="Low complexity" evidence="1">
    <location>
        <begin position="77"/>
        <end position="96"/>
    </location>
</feature>
<reference evidence="2 3" key="1">
    <citation type="journal article" date="2018" name="Nat. Ecol. Evol.">
        <title>Pezizomycetes genomes reveal the molecular basis of ectomycorrhizal truffle lifestyle.</title>
        <authorList>
            <person name="Murat C."/>
            <person name="Payen T."/>
            <person name="Noel B."/>
            <person name="Kuo A."/>
            <person name="Morin E."/>
            <person name="Chen J."/>
            <person name="Kohler A."/>
            <person name="Krizsan K."/>
            <person name="Balestrini R."/>
            <person name="Da Silva C."/>
            <person name="Montanini B."/>
            <person name="Hainaut M."/>
            <person name="Levati E."/>
            <person name="Barry K.W."/>
            <person name="Belfiori B."/>
            <person name="Cichocki N."/>
            <person name="Clum A."/>
            <person name="Dockter R.B."/>
            <person name="Fauchery L."/>
            <person name="Guy J."/>
            <person name="Iotti M."/>
            <person name="Le Tacon F."/>
            <person name="Lindquist E.A."/>
            <person name="Lipzen A."/>
            <person name="Malagnac F."/>
            <person name="Mello A."/>
            <person name="Molinier V."/>
            <person name="Miyauchi S."/>
            <person name="Poulain J."/>
            <person name="Riccioni C."/>
            <person name="Rubini A."/>
            <person name="Sitrit Y."/>
            <person name="Splivallo R."/>
            <person name="Traeger S."/>
            <person name="Wang M."/>
            <person name="Zifcakova L."/>
            <person name="Wipf D."/>
            <person name="Zambonelli A."/>
            <person name="Paolocci F."/>
            <person name="Nowrousian M."/>
            <person name="Ottonello S."/>
            <person name="Baldrian P."/>
            <person name="Spatafora J.W."/>
            <person name="Henrissat B."/>
            <person name="Nagy L.G."/>
            <person name="Aury J.M."/>
            <person name="Wincker P."/>
            <person name="Grigoriev I.V."/>
            <person name="Bonfante P."/>
            <person name="Martin F.M."/>
        </authorList>
    </citation>
    <scope>NUCLEOTIDE SEQUENCE [LARGE SCALE GENOMIC DNA]</scope>
    <source>
        <strain evidence="2 3">ATCC MYA-4762</strain>
    </source>
</reference>
<accession>A0A3N4LG62</accession>
<feature type="compositionally biased region" description="Basic and acidic residues" evidence="1">
    <location>
        <begin position="97"/>
        <end position="113"/>
    </location>
</feature>
<gene>
    <name evidence="2" type="ORF">L211DRAFT_592097</name>
</gene>
<dbReference type="AlphaFoldDB" id="A0A3N4LG62"/>
<proteinExistence type="predicted"/>
<evidence type="ECO:0000313" key="3">
    <source>
        <dbReference type="Proteomes" id="UP000267821"/>
    </source>
</evidence>
<sequence length="254" mass="28421">MWSGNLCTPQFSLPYINSNKCHSPRDTFSFVMLMPFAMLYPPNMAALPHVAYPYPHYCNNPRPRFGDTQAERETSSPRRASSAFSASSTAAPSAPRNRTESKAPHARERKERTPISSYVIAALAGCSQYGVAFPAPGPTMNFTPATSHTQSRAEQRQRLQAAANSPTTRFTEHIAEPDKVREKRREKVRRCGKKVGNWIAGLCWRDNTKEHEVAGREVSNDSEVTLVETVGHRGEELLVRTHTRVSPARIYIGH</sequence>
<protein>
    <submittedName>
        <fullName evidence="2">Uncharacterized protein</fullName>
    </submittedName>
</protein>
<feature type="region of interest" description="Disordered" evidence="1">
    <location>
        <begin position="63"/>
        <end position="113"/>
    </location>
</feature>
<evidence type="ECO:0000256" key="1">
    <source>
        <dbReference type="SAM" id="MobiDB-lite"/>
    </source>
</evidence>
<dbReference type="Proteomes" id="UP000267821">
    <property type="component" value="Unassembled WGS sequence"/>
</dbReference>